<keyword evidence="2" id="KW-0808">Transferase</keyword>
<name>A0A845VF00_9GAMM</name>
<proteinExistence type="predicted"/>
<sequence>MTIFEIDFGQLYREHMAACGRQVKAPEDWDARAERMKSVATDSGYVGEFVARMDLDGCRSLLDVGCGTGAISLAVADRLEQMVAVDYSAGMLEAMMDLAAERGLDRIRPVQRSWEDDWRDVPVCDVAVASRSTAVLDLEAALKKLDAHAARRAYLTSKVGGYFIDPQIAAVIDRRLDPVPDYIYAVNILYQMGRQPRVDFIDNDHRPTDCETAEEFVRRVSFSLGSLTDAERRRLVAWFQADPERARASGQPFRWAFIAWETA</sequence>
<dbReference type="CDD" id="cd02440">
    <property type="entry name" value="AdoMet_MTases"/>
    <property type="match status" value="1"/>
</dbReference>
<dbReference type="Pfam" id="PF13649">
    <property type="entry name" value="Methyltransf_25"/>
    <property type="match status" value="1"/>
</dbReference>
<dbReference type="InterPro" id="IPR029063">
    <property type="entry name" value="SAM-dependent_MTases_sf"/>
</dbReference>
<keyword evidence="3" id="KW-1185">Reference proteome</keyword>
<dbReference type="AlphaFoldDB" id="A0A845VF00"/>
<accession>A0A845VF00</accession>
<evidence type="ECO:0000313" key="3">
    <source>
        <dbReference type="Proteomes" id="UP000484885"/>
    </source>
</evidence>
<comment type="caution">
    <text evidence="2">The sequence shown here is derived from an EMBL/GenBank/DDBJ whole genome shotgun (WGS) entry which is preliminary data.</text>
</comment>
<dbReference type="Gene3D" id="3.40.50.150">
    <property type="entry name" value="Vaccinia Virus protein VP39"/>
    <property type="match status" value="1"/>
</dbReference>
<dbReference type="InterPro" id="IPR041698">
    <property type="entry name" value="Methyltransf_25"/>
</dbReference>
<dbReference type="RefSeq" id="WP_164211190.1">
    <property type="nucleotide sequence ID" value="NZ_JAAGSC010000040.1"/>
</dbReference>
<feature type="domain" description="Methyltransferase" evidence="1">
    <location>
        <begin position="62"/>
        <end position="145"/>
    </location>
</feature>
<keyword evidence="2" id="KW-0489">Methyltransferase</keyword>
<dbReference type="GO" id="GO:0032259">
    <property type="term" value="P:methylation"/>
    <property type="evidence" value="ECO:0007669"/>
    <property type="project" value="UniProtKB-KW"/>
</dbReference>
<evidence type="ECO:0000259" key="1">
    <source>
        <dbReference type="Pfam" id="PF13649"/>
    </source>
</evidence>
<gene>
    <name evidence="2" type="ORF">G3I74_08725</name>
</gene>
<dbReference type="EMBL" id="JAAGSC010000040">
    <property type="protein sequence ID" value="NDY95809.1"/>
    <property type="molecule type" value="Genomic_DNA"/>
</dbReference>
<dbReference type="SUPFAM" id="SSF53335">
    <property type="entry name" value="S-adenosyl-L-methionine-dependent methyltransferases"/>
    <property type="match status" value="1"/>
</dbReference>
<evidence type="ECO:0000313" key="2">
    <source>
        <dbReference type="EMBL" id="NDY95809.1"/>
    </source>
</evidence>
<organism evidence="2 3">
    <name type="scientific">Wenzhouxiangella limi</name>
    <dbReference type="NCBI Taxonomy" id="2707351"/>
    <lineage>
        <taxon>Bacteria</taxon>
        <taxon>Pseudomonadati</taxon>
        <taxon>Pseudomonadota</taxon>
        <taxon>Gammaproteobacteria</taxon>
        <taxon>Chromatiales</taxon>
        <taxon>Wenzhouxiangellaceae</taxon>
        <taxon>Wenzhouxiangella</taxon>
    </lineage>
</organism>
<protein>
    <submittedName>
        <fullName evidence="2">Class I SAM-dependent methyltransferase</fullName>
    </submittedName>
</protein>
<dbReference type="GO" id="GO:0008168">
    <property type="term" value="F:methyltransferase activity"/>
    <property type="evidence" value="ECO:0007669"/>
    <property type="project" value="UniProtKB-KW"/>
</dbReference>
<reference evidence="2 3" key="1">
    <citation type="submission" date="2020-02" db="EMBL/GenBank/DDBJ databases">
        <authorList>
            <person name="Zhang X.-Y."/>
        </authorList>
    </citation>
    <scope>NUCLEOTIDE SEQUENCE [LARGE SCALE GENOMIC DNA]</scope>
    <source>
        <strain evidence="2 3">C33</strain>
    </source>
</reference>
<dbReference type="Proteomes" id="UP000484885">
    <property type="component" value="Unassembled WGS sequence"/>
</dbReference>